<accession>A0A2H3DQT3</accession>
<sequence length="114" mass="12659">MGELTDFPSFGKGGHTISHEQVARHFDEGSECIRKLWPFEYGVAEWNSTLMVACVSLGLLLFMAGFMCGRRQSRKTTDIESKAFHADVKPPVEDGENVKTRQTMPGVVEDVPLA</sequence>
<keyword evidence="2" id="KW-1133">Transmembrane helix</keyword>
<dbReference type="InParanoid" id="A0A2H3DQT3"/>
<evidence type="ECO:0000256" key="2">
    <source>
        <dbReference type="SAM" id="Phobius"/>
    </source>
</evidence>
<keyword evidence="2" id="KW-0472">Membrane</keyword>
<dbReference type="OrthoDB" id="3033820at2759"/>
<proteinExistence type="predicted"/>
<dbReference type="OMA" id="FDEGSEC"/>
<dbReference type="EMBL" id="KZ293651">
    <property type="protein sequence ID" value="PBK96224.1"/>
    <property type="molecule type" value="Genomic_DNA"/>
</dbReference>
<name>A0A2H3DQT3_ARMGA</name>
<protein>
    <submittedName>
        <fullName evidence="3">Uncharacterized protein</fullName>
    </submittedName>
</protein>
<organism evidence="3 4">
    <name type="scientific">Armillaria gallica</name>
    <name type="common">Bulbous honey fungus</name>
    <name type="synonym">Armillaria bulbosa</name>
    <dbReference type="NCBI Taxonomy" id="47427"/>
    <lineage>
        <taxon>Eukaryota</taxon>
        <taxon>Fungi</taxon>
        <taxon>Dikarya</taxon>
        <taxon>Basidiomycota</taxon>
        <taxon>Agaricomycotina</taxon>
        <taxon>Agaricomycetes</taxon>
        <taxon>Agaricomycetidae</taxon>
        <taxon>Agaricales</taxon>
        <taxon>Marasmiineae</taxon>
        <taxon>Physalacriaceae</taxon>
        <taxon>Armillaria</taxon>
    </lineage>
</organism>
<keyword evidence="2" id="KW-0812">Transmembrane</keyword>
<evidence type="ECO:0000313" key="3">
    <source>
        <dbReference type="EMBL" id="PBK96224.1"/>
    </source>
</evidence>
<dbReference type="Proteomes" id="UP000217790">
    <property type="component" value="Unassembled WGS sequence"/>
</dbReference>
<dbReference type="AlphaFoldDB" id="A0A2H3DQT3"/>
<evidence type="ECO:0000256" key="1">
    <source>
        <dbReference type="SAM" id="MobiDB-lite"/>
    </source>
</evidence>
<keyword evidence="4" id="KW-1185">Reference proteome</keyword>
<feature type="transmembrane region" description="Helical" evidence="2">
    <location>
        <begin position="46"/>
        <end position="66"/>
    </location>
</feature>
<gene>
    <name evidence="3" type="ORF">ARMGADRAFT_760176</name>
</gene>
<feature type="compositionally biased region" description="Basic and acidic residues" evidence="1">
    <location>
        <begin position="90"/>
        <end position="99"/>
    </location>
</feature>
<reference evidence="4" key="1">
    <citation type="journal article" date="2017" name="Nat. Ecol. Evol.">
        <title>Genome expansion and lineage-specific genetic innovations in the forest pathogenic fungi Armillaria.</title>
        <authorList>
            <person name="Sipos G."/>
            <person name="Prasanna A.N."/>
            <person name="Walter M.C."/>
            <person name="O'Connor E."/>
            <person name="Balint B."/>
            <person name="Krizsan K."/>
            <person name="Kiss B."/>
            <person name="Hess J."/>
            <person name="Varga T."/>
            <person name="Slot J."/>
            <person name="Riley R."/>
            <person name="Boka B."/>
            <person name="Rigling D."/>
            <person name="Barry K."/>
            <person name="Lee J."/>
            <person name="Mihaltcheva S."/>
            <person name="LaButti K."/>
            <person name="Lipzen A."/>
            <person name="Waldron R."/>
            <person name="Moloney N.M."/>
            <person name="Sperisen C."/>
            <person name="Kredics L."/>
            <person name="Vagvoelgyi C."/>
            <person name="Patrignani A."/>
            <person name="Fitzpatrick D."/>
            <person name="Nagy I."/>
            <person name="Doyle S."/>
            <person name="Anderson J.B."/>
            <person name="Grigoriev I.V."/>
            <person name="Gueldener U."/>
            <person name="Muensterkoetter M."/>
            <person name="Nagy L.G."/>
        </authorList>
    </citation>
    <scope>NUCLEOTIDE SEQUENCE [LARGE SCALE GENOMIC DNA]</scope>
    <source>
        <strain evidence="4">Ar21-2</strain>
    </source>
</reference>
<feature type="region of interest" description="Disordered" evidence="1">
    <location>
        <begin position="90"/>
        <end position="114"/>
    </location>
</feature>
<evidence type="ECO:0000313" key="4">
    <source>
        <dbReference type="Proteomes" id="UP000217790"/>
    </source>
</evidence>